<proteinExistence type="predicted"/>
<keyword evidence="1" id="KW-0695">RNA-directed DNA polymerase</keyword>
<organism evidence="1">
    <name type="scientific">Tanacetum cinerariifolium</name>
    <name type="common">Dalmatian daisy</name>
    <name type="synonym">Chrysanthemum cinerariifolium</name>
    <dbReference type="NCBI Taxonomy" id="118510"/>
    <lineage>
        <taxon>Eukaryota</taxon>
        <taxon>Viridiplantae</taxon>
        <taxon>Streptophyta</taxon>
        <taxon>Embryophyta</taxon>
        <taxon>Tracheophyta</taxon>
        <taxon>Spermatophyta</taxon>
        <taxon>Magnoliopsida</taxon>
        <taxon>eudicotyledons</taxon>
        <taxon>Gunneridae</taxon>
        <taxon>Pentapetalae</taxon>
        <taxon>asterids</taxon>
        <taxon>campanulids</taxon>
        <taxon>Asterales</taxon>
        <taxon>Asteraceae</taxon>
        <taxon>Asteroideae</taxon>
        <taxon>Anthemideae</taxon>
        <taxon>Anthemidinae</taxon>
        <taxon>Tanacetum</taxon>
    </lineage>
</organism>
<dbReference type="AlphaFoldDB" id="A0A699UBJ1"/>
<name>A0A699UBJ1_TANCI</name>
<dbReference type="EMBL" id="BKCJ011297975">
    <property type="protein sequence ID" value="GFD17114.1"/>
    <property type="molecule type" value="Genomic_DNA"/>
</dbReference>
<comment type="caution">
    <text evidence="1">The sequence shown here is derived from an EMBL/GenBank/DDBJ whole genome shotgun (WGS) entry which is preliminary data.</text>
</comment>
<feature type="non-terminal residue" evidence="1">
    <location>
        <position position="1"/>
    </location>
</feature>
<keyword evidence="1" id="KW-0808">Transferase</keyword>
<protein>
    <submittedName>
        <fullName evidence="1">Reverse transcriptase domain-containing protein</fullName>
    </submittedName>
</protein>
<accession>A0A699UBJ1</accession>
<keyword evidence="1" id="KW-0548">Nucleotidyltransferase</keyword>
<evidence type="ECO:0000313" key="1">
    <source>
        <dbReference type="EMBL" id="GFD17114.1"/>
    </source>
</evidence>
<reference evidence="1" key="1">
    <citation type="journal article" date="2019" name="Sci. Rep.">
        <title>Draft genome of Tanacetum cinerariifolium, the natural source of mosquito coil.</title>
        <authorList>
            <person name="Yamashiro T."/>
            <person name="Shiraishi A."/>
            <person name="Satake H."/>
            <person name="Nakayama K."/>
        </authorList>
    </citation>
    <scope>NUCLEOTIDE SEQUENCE</scope>
</reference>
<gene>
    <name evidence="1" type="ORF">Tci_889083</name>
</gene>
<sequence>RSQQPFTLEESPVDTMADQRTMAELLPAPTEGYTEAIVVPPILAEQFELKHSLINMMTSDQFFGLEKDNPHDHICWGSPPVARKRTLAFYSHLGRSCLQIHQ</sequence>
<dbReference type="GO" id="GO:0003964">
    <property type="term" value="F:RNA-directed DNA polymerase activity"/>
    <property type="evidence" value="ECO:0007669"/>
    <property type="project" value="UniProtKB-KW"/>
</dbReference>